<protein>
    <submittedName>
        <fullName evidence="2">Uncharacterized protein</fullName>
    </submittedName>
</protein>
<evidence type="ECO:0000313" key="3">
    <source>
        <dbReference type="Proteomes" id="UP001063166"/>
    </source>
</evidence>
<feature type="region of interest" description="Disordered" evidence="1">
    <location>
        <begin position="74"/>
        <end position="127"/>
    </location>
</feature>
<evidence type="ECO:0000256" key="1">
    <source>
        <dbReference type="SAM" id="MobiDB-lite"/>
    </source>
</evidence>
<feature type="region of interest" description="Disordered" evidence="1">
    <location>
        <begin position="143"/>
        <end position="166"/>
    </location>
</feature>
<comment type="caution">
    <text evidence="2">The sequence shown here is derived from an EMBL/GenBank/DDBJ whole genome shotgun (WGS) entry which is preliminary data.</text>
</comment>
<feature type="compositionally biased region" description="Low complexity" evidence="1">
    <location>
        <begin position="31"/>
        <end position="54"/>
    </location>
</feature>
<accession>A0A9P3UQY0</accession>
<feature type="compositionally biased region" description="Polar residues" evidence="1">
    <location>
        <begin position="146"/>
        <end position="162"/>
    </location>
</feature>
<feature type="compositionally biased region" description="Polar residues" evidence="1">
    <location>
        <begin position="74"/>
        <end position="88"/>
    </location>
</feature>
<dbReference type="EMBL" id="BRPK01000017">
    <property type="protein sequence ID" value="GLB44469.1"/>
    <property type="molecule type" value="Genomic_DNA"/>
</dbReference>
<reference evidence="2" key="1">
    <citation type="submission" date="2022-07" db="EMBL/GenBank/DDBJ databases">
        <title>The genome of Lyophyllum shimeji provides insight into the initial evolution of ectomycorrhizal fungal genome.</title>
        <authorList>
            <person name="Kobayashi Y."/>
            <person name="Shibata T."/>
            <person name="Hirakawa H."/>
            <person name="Shigenobu S."/>
            <person name="Nishiyama T."/>
            <person name="Yamada A."/>
            <person name="Hasebe M."/>
            <person name="Kawaguchi M."/>
        </authorList>
    </citation>
    <scope>NUCLEOTIDE SEQUENCE</scope>
    <source>
        <strain evidence="2">AT787</strain>
    </source>
</reference>
<proteinExistence type="predicted"/>
<gene>
    <name evidence="2" type="ORF">LshimejAT787_1700960</name>
</gene>
<dbReference type="AlphaFoldDB" id="A0A9P3UQY0"/>
<organism evidence="2 3">
    <name type="scientific">Lyophyllum shimeji</name>
    <name type="common">Hon-shimeji</name>
    <name type="synonym">Tricholoma shimeji</name>
    <dbReference type="NCBI Taxonomy" id="47721"/>
    <lineage>
        <taxon>Eukaryota</taxon>
        <taxon>Fungi</taxon>
        <taxon>Dikarya</taxon>
        <taxon>Basidiomycota</taxon>
        <taxon>Agaricomycotina</taxon>
        <taxon>Agaricomycetes</taxon>
        <taxon>Agaricomycetidae</taxon>
        <taxon>Agaricales</taxon>
        <taxon>Tricholomatineae</taxon>
        <taxon>Lyophyllaceae</taxon>
        <taxon>Lyophyllum</taxon>
    </lineage>
</organism>
<name>A0A9P3UQY0_LYOSH</name>
<keyword evidence="3" id="KW-1185">Reference proteome</keyword>
<sequence>MPLNFRQARNVQIRDSNIQDIVGNNNIQGGSSYNTNSGNKTTTTTTNSHNDSSTAIGHVADRYASAGYAEPNSAASFTASESQDTHLSSPADYPAASDGLHTQEKAGAPAGDSEALGPHAKHFHGSEPREAAVIVGREDDVGLKSTDASLPRLSSSAPTAASENRPCLPQQGTISFLGKMLLALRRRLWGPFAQPGAA</sequence>
<feature type="region of interest" description="Disordered" evidence="1">
    <location>
        <begin position="21"/>
        <end position="54"/>
    </location>
</feature>
<evidence type="ECO:0000313" key="2">
    <source>
        <dbReference type="EMBL" id="GLB44469.1"/>
    </source>
</evidence>
<feature type="compositionally biased region" description="Polar residues" evidence="1">
    <location>
        <begin position="21"/>
        <end position="30"/>
    </location>
</feature>
<dbReference type="Proteomes" id="UP001063166">
    <property type="component" value="Unassembled WGS sequence"/>
</dbReference>